<dbReference type="VEuPathDB" id="FungiDB:DIURU_002454"/>
<dbReference type="RefSeq" id="XP_034012870.1">
    <property type="nucleotide sequence ID" value="XM_034155107.1"/>
</dbReference>
<proteinExistence type="predicted"/>
<dbReference type="GeneID" id="54781105"/>
<sequence length="410" mass="46582">MVVLGRGGFPTSKTSPLVSPVANISNIGSLKRFPDRDAARDMLHDVARMTASLINEFGFKVGTLCEMYPKSPNLLGLNVNHGQKIMLRLRFHSNDRSFLPLEDVIETFLHELAHNVHGPHNAAFYKLLDKLRDRYLLLRSGTIPKSGYRCEMNRLGGAHNASGMRDERLKRFGLLKEARKLGGVSGKLSGNELRRSRLIAIQRRLQDNKWCQEPETINSEKSESSTSIIVIEDEDEQSCAAEVEGLDTTHPSKVASYRDLIDLTLDDVDDDPVEVQSCSACEKFDKKRVAFRVRPILGSPANFFQSGKSLNSNLYKTVPFVYTFTSTPGKTYFGEQDKYPRRKIVALLKVEDMIEWNEKEKNISTSLSRLSSGKSFRLQKQSRLESYPKLRRKRKVVKMMSMEELLELTF</sequence>
<name>A0A642UQL3_DIURU</name>
<dbReference type="EMBL" id="SWFT01000067">
    <property type="protein sequence ID" value="KAA8903568.1"/>
    <property type="molecule type" value="Genomic_DNA"/>
</dbReference>
<evidence type="ECO:0000313" key="2">
    <source>
        <dbReference type="EMBL" id="KAA8903568.1"/>
    </source>
</evidence>
<dbReference type="AlphaFoldDB" id="A0A642UQL3"/>
<feature type="domain" description="WLM" evidence="1">
    <location>
        <begin position="15"/>
        <end position="206"/>
    </location>
</feature>
<dbReference type="OrthoDB" id="49605at2759"/>
<dbReference type="PANTHER" id="PTHR46622:SF1">
    <property type="entry name" value="DNA-DEPENDENT METALLOPROTEASE WSS1"/>
    <property type="match status" value="1"/>
</dbReference>
<keyword evidence="3" id="KW-1185">Reference proteome</keyword>
<dbReference type="PANTHER" id="PTHR46622">
    <property type="entry name" value="DNA-DEPENDENT METALLOPROTEASE WSS1"/>
    <property type="match status" value="1"/>
</dbReference>
<protein>
    <recommendedName>
        <fullName evidence="1">WLM domain-containing protein</fullName>
    </recommendedName>
</protein>
<dbReference type="GO" id="GO:0005634">
    <property type="term" value="C:nucleus"/>
    <property type="evidence" value="ECO:0007669"/>
    <property type="project" value="TreeGrafter"/>
</dbReference>
<dbReference type="Proteomes" id="UP000449547">
    <property type="component" value="Unassembled WGS sequence"/>
</dbReference>
<dbReference type="GO" id="GO:0006281">
    <property type="term" value="P:DNA repair"/>
    <property type="evidence" value="ECO:0007669"/>
    <property type="project" value="TreeGrafter"/>
</dbReference>
<accession>A0A642UQL3</accession>
<dbReference type="InterPro" id="IPR013536">
    <property type="entry name" value="WLM_dom"/>
</dbReference>
<evidence type="ECO:0000259" key="1">
    <source>
        <dbReference type="PROSITE" id="PS51397"/>
    </source>
</evidence>
<dbReference type="PROSITE" id="PS51397">
    <property type="entry name" value="WLM"/>
    <property type="match status" value="1"/>
</dbReference>
<reference evidence="2 3" key="1">
    <citation type="submission" date="2019-07" db="EMBL/GenBank/DDBJ databases">
        <title>Genome assembly of two rare yeast pathogens: Diutina rugosa and Trichomonascus ciferrii.</title>
        <authorList>
            <person name="Mixao V."/>
            <person name="Saus E."/>
            <person name="Hansen A."/>
            <person name="Lass-Flor C."/>
            <person name="Gabaldon T."/>
        </authorList>
    </citation>
    <scope>NUCLEOTIDE SEQUENCE [LARGE SCALE GENOMIC DNA]</scope>
    <source>
        <strain evidence="2 3">CBS 613</strain>
    </source>
</reference>
<gene>
    <name evidence="2" type="ORF">DIURU_002454</name>
</gene>
<organism evidence="2 3">
    <name type="scientific">Diutina rugosa</name>
    <name type="common">Yeast</name>
    <name type="synonym">Candida rugosa</name>
    <dbReference type="NCBI Taxonomy" id="5481"/>
    <lineage>
        <taxon>Eukaryota</taxon>
        <taxon>Fungi</taxon>
        <taxon>Dikarya</taxon>
        <taxon>Ascomycota</taxon>
        <taxon>Saccharomycotina</taxon>
        <taxon>Pichiomycetes</taxon>
        <taxon>Debaryomycetaceae</taxon>
        <taxon>Diutina</taxon>
    </lineage>
</organism>
<dbReference type="GO" id="GO:0008237">
    <property type="term" value="F:metallopeptidase activity"/>
    <property type="evidence" value="ECO:0007669"/>
    <property type="project" value="TreeGrafter"/>
</dbReference>
<dbReference type="InterPro" id="IPR053000">
    <property type="entry name" value="WSS1-like_metalloprotease"/>
</dbReference>
<dbReference type="Pfam" id="PF08325">
    <property type="entry name" value="WLM"/>
    <property type="match status" value="1"/>
</dbReference>
<comment type="caution">
    <text evidence="2">The sequence shown here is derived from an EMBL/GenBank/DDBJ whole genome shotgun (WGS) entry which is preliminary data.</text>
</comment>
<evidence type="ECO:0000313" key="3">
    <source>
        <dbReference type="Proteomes" id="UP000449547"/>
    </source>
</evidence>